<keyword evidence="1" id="KW-0004">4Fe-4S</keyword>
<gene>
    <name evidence="6" type="ORF">B1A_20973</name>
</gene>
<dbReference type="AlphaFoldDB" id="T0ZJE0"/>
<keyword evidence="4" id="KW-0560">Oxidoreductase</keyword>
<dbReference type="PANTHER" id="PTHR43742">
    <property type="entry name" value="TRIMETHYLAMINE-N-OXIDE REDUCTASE"/>
    <property type="match status" value="1"/>
</dbReference>
<dbReference type="SUPFAM" id="SSF50692">
    <property type="entry name" value="ADC-like"/>
    <property type="match status" value="1"/>
</dbReference>
<evidence type="ECO:0000313" key="6">
    <source>
        <dbReference type="EMBL" id="EQD28849.1"/>
    </source>
</evidence>
<name>T0ZJE0_9ZZZZ</name>
<keyword evidence="1" id="KW-0408">Iron</keyword>
<comment type="caution">
    <text evidence="6">The sequence shown here is derived from an EMBL/GenBank/DDBJ whole genome shotgun (WGS) entry which is preliminary data.</text>
</comment>
<dbReference type="EMBL" id="AUZX01015486">
    <property type="protein sequence ID" value="EQD28849.1"/>
    <property type="molecule type" value="Genomic_DNA"/>
</dbReference>
<evidence type="ECO:0000256" key="2">
    <source>
        <dbReference type="ARBA" id="ARBA00022505"/>
    </source>
</evidence>
<dbReference type="GO" id="GO:0051539">
    <property type="term" value="F:4 iron, 4 sulfur cluster binding"/>
    <property type="evidence" value="ECO:0007669"/>
    <property type="project" value="UniProtKB-KW"/>
</dbReference>
<keyword evidence="2" id="KW-0500">Molybdenum</keyword>
<keyword evidence="1" id="KW-0411">Iron-sulfur</keyword>
<reference evidence="6" key="2">
    <citation type="journal article" date="2014" name="ISME J.">
        <title>Microbial stratification in low pH oxic and suboxic macroscopic growths along an acid mine drainage.</title>
        <authorList>
            <person name="Mendez-Garcia C."/>
            <person name="Mesa V."/>
            <person name="Sprenger R.R."/>
            <person name="Richter M."/>
            <person name="Diez M.S."/>
            <person name="Solano J."/>
            <person name="Bargiela R."/>
            <person name="Golyshina O.V."/>
            <person name="Manteca A."/>
            <person name="Ramos J.L."/>
            <person name="Gallego J.R."/>
            <person name="Llorente I."/>
            <person name="Martins Dos Santos V.A."/>
            <person name="Jensen O.N."/>
            <person name="Pelaez A.I."/>
            <person name="Sanchez J."/>
            <person name="Ferrer M."/>
        </authorList>
    </citation>
    <scope>NUCLEOTIDE SEQUENCE</scope>
</reference>
<evidence type="ECO:0000256" key="4">
    <source>
        <dbReference type="ARBA" id="ARBA00023002"/>
    </source>
</evidence>
<dbReference type="Pfam" id="PF01568">
    <property type="entry name" value="Molydop_binding"/>
    <property type="match status" value="1"/>
</dbReference>
<accession>T0ZJE0</accession>
<protein>
    <submittedName>
        <fullName evidence="6">Molybdopterin oxidoreductase Fe4S4 region</fullName>
    </submittedName>
</protein>
<feature type="domain" description="Molybdopterin dinucleotide-binding" evidence="5">
    <location>
        <begin position="3"/>
        <end position="56"/>
    </location>
</feature>
<dbReference type="InterPro" id="IPR009010">
    <property type="entry name" value="Asp_de-COase-like_dom_sf"/>
</dbReference>
<evidence type="ECO:0000256" key="3">
    <source>
        <dbReference type="ARBA" id="ARBA00022729"/>
    </source>
</evidence>
<dbReference type="GO" id="GO:0043546">
    <property type="term" value="F:molybdopterin cofactor binding"/>
    <property type="evidence" value="ECO:0007669"/>
    <property type="project" value="InterPro"/>
</dbReference>
<evidence type="ECO:0000259" key="5">
    <source>
        <dbReference type="Pfam" id="PF01568"/>
    </source>
</evidence>
<dbReference type="PANTHER" id="PTHR43742:SF9">
    <property type="entry name" value="TETRATHIONATE REDUCTASE SUBUNIT A"/>
    <property type="match status" value="1"/>
</dbReference>
<organism evidence="6">
    <name type="scientific">mine drainage metagenome</name>
    <dbReference type="NCBI Taxonomy" id="410659"/>
    <lineage>
        <taxon>unclassified sequences</taxon>
        <taxon>metagenomes</taxon>
        <taxon>ecological metagenomes</taxon>
    </lineage>
</organism>
<proteinExistence type="predicted"/>
<keyword evidence="3" id="KW-0732">Signal</keyword>
<reference evidence="6" key="1">
    <citation type="submission" date="2013-08" db="EMBL/GenBank/DDBJ databases">
        <authorList>
            <person name="Mendez C."/>
            <person name="Richter M."/>
            <person name="Ferrer M."/>
            <person name="Sanchez J."/>
        </authorList>
    </citation>
    <scope>NUCLEOTIDE SEQUENCE</scope>
</reference>
<dbReference type="InterPro" id="IPR006657">
    <property type="entry name" value="MoPterin_dinucl-bd_dom"/>
</dbReference>
<dbReference type="InterPro" id="IPR050612">
    <property type="entry name" value="Prok_Mopterin_Oxidored"/>
</dbReference>
<sequence length="122" mass="13506">MNMAAEDAKRLGIADGDWIWVVTPEGKRKGRAVVLEGIRPGVILFEVGYGHWGYGASNYQVAGKRVAGDKVRRAGIHLNPIMRRDPDVWQMALMDLTGGSVVFYNTRARVERADMAKDVAYA</sequence>
<keyword evidence="1" id="KW-0479">Metal-binding</keyword>
<dbReference type="GO" id="GO:0016491">
    <property type="term" value="F:oxidoreductase activity"/>
    <property type="evidence" value="ECO:0007669"/>
    <property type="project" value="UniProtKB-KW"/>
</dbReference>
<dbReference type="Gene3D" id="2.40.40.20">
    <property type="match status" value="1"/>
</dbReference>
<evidence type="ECO:0000256" key="1">
    <source>
        <dbReference type="ARBA" id="ARBA00022485"/>
    </source>
</evidence>